<dbReference type="Proteomes" id="UP000245771">
    <property type="component" value="Unassembled WGS sequence"/>
</dbReference>
<proteinExistence type="predicted"/>
<sequence>MSSEEVNVWPSVVLTGHDSSKQGKSVYIEPPQPKQATPLTRIVYGAESEPSNGGKIELNNDADLKAFENFDLSKSGFIPTNGCRIMAGEFPAGIDKREDLHRTLSVDIIIVVQGKITCHLDSGEQKLLALVGSWCREVLCMHGQIPVQPNRQRSLVSCCRQIRLKAQLKAMCEAKIRANGSFR</sequence>
<name>A0A316VGX4_9BASI</name>
<accession>A0A316VGX4</accession>
<protein>
    <recommendedName>
        <fullName evidence="3">Mif2/CENP-C cupin domain-containing protein</fullName>
    </recommendedName>
</protein>
<dbReference type="RefSeq" id="XP_025357201.1">
    <property type="nucleotide sequence ID" value="XM_025502876.1"/>
</dbReference>
<evidence type="ECO:0000313" key="2">
    <source>
        <dbReference type="Proteomes" id="UP000245771"/>
    </source>
</evidence>
<dbReference type="AlphaFoldDB" id="A0A316VGX4"/>
<dbReference type="InterPro" id="IPR014710">
    <property type="entry name" value="RmlC-like_jellyroll"/>
</dbReference>
<dbReference type="GeneID" id="37024657"/>
<dbReference type="OrthoDB" id="5840532at2759"/>
<keyword evidence="2" id="KW-1185">Reference proteome</keyword>
<organism evidence="1 2">
    <name type="scientific">Meira miltonrushii</name>
    <dbReference type="NCBI Taxonomy" id="1280837"/>
    <lineage>
        <taxon>Eukaryota</taxon>
        <taxon>Fungi</taxon>
        <taxon>Dikarya</taxon>
        <taxon>Basidiomycota</taxon>
        <taxon>Ustilaginomycotina</taxon>
        <taxon>Exobasidiomycetes</taxon>
        <taxon>Exobasidiales</taxon>
        <taxon>Brachybasidiaceae</taxon>
        <taxon>Meira</taxon>
    </lineage>
</organism>
<reference evidence="1 2" key="1">
    <citation type="journal article" date="2018" name="Mol. Biol. Evol.">
        <title>Broad Genomic Sampling Reveals a Smut Pathogenic Ancestry of the Fungal Clade Ustilaginomycotina.</title>
        <authorList>
            <person name="Kijpornyongpan T."/>
            <person name="Mondo S.J."/>
            <person name="Barry K."/>
            <person name="Sandor L."/>
            <person name="Lee J."/>
            <person name="Lipzen A."/>
            <person name="Pangilinan J."/>
            <person name="LaButti K."/>
            <person name="Hainaut M."/>
            <person name="Henrissat B."/>
            <person name="Grigoriev I.V."/>
            <person name="Spatafora J.W."/>
            <person name="Aime M.C."/>
        </authorList>
    </citation>
    <scope>NUCLEOTIDE SEQUENCE [LARGE SCALE GENOMIC DNA]</scope>
    <source>
        <strain evidence="1 2">MCA 3882</strain>
    </source>
</reference>
<dbReference type="Gene3D" id="2.60.120.10">
    <property type="entry name" value="Jelly Rolls"/>
    <property type="match status" value="1"/>
</dbReference>
<dbReference type="EMBL" id="KZ819602">
    <property type="protein sequence ID" value="PWN36899.1"/>
    <property type="molecule type" value="Genomic_DNA"/>
</dbReference>
<dbReference type="InParanoid" id="A0A316VGX4"/>
<evidence type="ECO:0000313" key="1">
    <source>
        <dbReference type="EMBL" id="PWN36899.1"/>
    </source>
</evidence>
<gene>
    <name evidence="1" type="ORF">FA14DRAFT_7826</name>
</gene>
<evidence type="ECO:0008006" key="3">
    <source>
        <dbReference type="Google" id="ProtNLM"/>
    </source>
</evidence>